<sequence length="1227" mass="135369">MLFGTGLSVESSSSSSTSTTTTTTIPVVATTATNSNVTYHGNAYHHQSSQPFLKSSSASSTSSFHPAALVTSMLHQAAAATSANSSAQSDLIQSFNYHHHHPHHPQHGLHHTIDTIAVAHTAPNVRMDSNGIETTKTGSTSMSNHHHMQSSRMNDDQSPSNNLSQGTTTSNGPPNEVRNVMLYGIPIVSLVMDGQERLCLAQISNTLLKNFSYNEIHNRRVALGITCVQCTPVQLELLRRAGAMPVSSRRCGMITKREAERLCKSFLAEAEPPKLPDTFAFDVYHSCAWGCRGNFTPSRYNSSRAKCIKCVYCGLFFSPNKFIFHSHRLPNSKYVQPDAANFNSWRRHIRLVSSPEPPEHVSYAWEDVKAMFNGGSRKRAMSSTLNSFTKNQENNSKSNMAEKMSTAASSASIGKYSKYVDDNNSGLDDSDECCSLNDDSMNSPVKKTRLMSNESSSNEEASSSTNNNTNATNNSDHEMDQNACNQTQFLHHPIMHPHATNYHATYISPQQQQSNNKIGMFENHLKKAFEVSTLIGKNVHETGKSSPTNKLINGIESAATIDTKNVDLLMAQSSMLPIDSYIETNNNNNNSSSKANIKQTAQPIVPSHHFAYLSHHNNHDPSSLHYNGLFGNVMTSNGGNNPLASRIPLPESRIGATHPALLSTLLGSMPTGNGQSDQFLTTATNGVQVHNDFRQNLAEFMWSMAKASSNGSIVAPPPTPHQSQQQPASTPAPPPPPPPPYNLLWHSGHNQPATISAHSSSSTSSTPNNISPSQTNGINESSSINETITNGNLFGFKSNNANDDLRKALLLNSNLLQQQQQQQRNVNLSQFASTMHHNSAMPFLPNLIGKLKSEQLKSEYKQYECYTGHNLRFIPNGMTVGGTEVASNFLLTKDGAEFDNGSSGRKTPEFSTTSNTIPTPTPFFPFRSPFINATTTGTSLDRFSSEMLAARSQFLFDAYQNASVIPNGRSLFHSNMFSEKNKFEESNESINESNNRTIDVIGDDSDNQTSSSSTFKSMYPFIYSTTKSSRKSPNSKYVRRNPKKQFLDSTEHKRKTSSSINNVQQKGKMITKKKSDDNLIVIEQVELDIMSKRNNKIISNQSEEQSARNRIDCEESREVNRPISNNSIDEMDEPDDEAVDHDQQSRESSKSSSPFEQQHQYIRGQSRSPSNSYHSQQFVQQSYGSTSPSSSSPSNTKTMFMFNNNNENSNHSRTSPNNNSQMIQLTS</sequence>
<proteinExistence type="inferred from homology"/>
<dbReference type="Pfam" id="PF08782">
    <property type="entry name" value="c-SKI_SMAD_bind"/>
    <property type="match status" value="1"/>
</dbReference>
<feature type="compositionally biased region" description="Low complexity" evidence="7">
    <location>
        <begin position="452"/>
        <end position="474"/>
    </location>
</feature>
<feature type="compositionally biased region" description="Low complexity" evidence="7">
    <location>
        <begin position="11"/>
        <end position="22"/>
    </location>
</feature>
<keyword evidence="5" id="KW-0804">Transcription</keyword>
<keyword evidence="10" id="KW-1185">Reference proteome</keyword>
<keyword evidence="4" id="KW-0805">Transcription regulation</keyword>
<comment type="subcellular location">
    <subcellularLocation>
        <location evidence="1">Nucleus</location>
    </subcellularLocation>
</comment>
<dbReference type="InterPro" id="IPR037000">
    <property type="entry name" value="Ski_DNA-bd_sf"/>
</dbReference>
<feature type="compositionally biased region" description="Pro residues" evidence="7">
    <location>
        <begin position="730"/>
        <end position="741"/>
    </location>
</feature>
<dbReference type="PANTHER" id="PTHR10005:SF26">
    <property type="entry name" value="CORL"/>
    <property type="match status" value="1"/>
</dbReference>
<feature type="compositionally biased region" description="Polar residues" evidence="7">
    <location>
        <begin position="150"/>
        <end position="173"/>
    </location>
</feature>
<evidence type="ECO:0000256" key="7">
    <source>
        <dbReference type="SAM" id="MobiDB-lite"/>
    </source>
</evidence>
<dbReference type="SUPFAM" id="SSF46955">
    <property type="entry name" value="Putative DNA-binding domain"/>
    <property type="match status" value="1"/>
</dbReference>
<feature type="region of interest" description="Disordered" evidence="7">
    <location>
        <begin position="709"/>
        <end position="784"/>
    </location>
</feature>
<dbReference type="GO" id="GO:0030514">
    <property type="term" value="P:negative regulation of BMP signaling pathway"/>
    <property type="evidence" value="ECO:0007669"/>
    <property type="project" value="TreeGrafter"/>
</dbReference>
<feature type="domain" description="c-SKI SMAD4-binding" evidence="8">
    <location>
        <begin position="280"/>
        <end position="373"/>
    </location>
</feature>
<evidence type="ECO:0000256" key="1">
    <source>
        <dbReference type="ARBA" id="ARBA00004123"/>
    </source>
</evidence>
<dbReference type="Gene3D" id="3.10.260.20">
    <property type="entry name" value="Ski"/>
    <property type="match status" value="1"/>
</dbReference>
<dbReference type="PANTHER" id="PTHR10005">
    <property type="entry name" value="SKI ONCOGENE-RELATED"/>
    <property type="match status" value="1"/>
</dbReference>
<feature type="region of interest" description="Disordered" evidence="7">
    <location>
        <begin position="430"/>
        <end position="479"/>
    </location>
</feature>
<feature type="compositionally biased region" description="Polar residues" evidence="7">
    <location>
        <begin position="1211"/>
        <end position="1227"/>
    </location>
</feature>
<comment type="similarity">
    <text evidence="2">Belongs to the SKI family.</text>
</comment>
<feature type="compositionally biased region" description="Basic and acidic residues" evidence="7">
    <location>
        <begin position="1105"/>
        <end position="1120"/>
    </location>
</feature>
<dbReference type="GO" id="GO:0000981">
    <property type="term" value="F:DNA-binding transcription factor activity, RNA polymerase II-specific"/>
    <property type="evidence" value="ECO:0007669"/>
    <property type="project" value="TreeGrafter"/>
</dbReference>
<feature type="compositionally biased region" description="Polar residues" evidence="7">
    <location>
        <begin position="774"/>
        <end position="784"/>
    </location>
</feature>
<feature type="compositionally biased region" description="Low complexity" evidence="7">
    <location>
        <begin position="752"/>
        <end position="773"/>
    </location>
</feature>
<feature type="region of interest" description="Disordered" evidence="7">
    <location>
        <begin position="1"/>
        <end position="22"/>
    </location>
</feature>
<feature type="region of interest" description="Disordered" evidence="7">
    <location>
        <begin position="983"/>
        <end position="1012"/>
    </location>
</feature>
<feature type="compositionally biased region" description="Low complexity" evidence="7">
    <location>
        <begin position="1185"/>
        <end position="1209"/>
    </location>
</feature>
<evidence type="ECO:0000259" key="8">
    <source>
        <dbReference type="SMART" id="SM01046"/>
    </source>
</evidence>
<name>A0A9Q0RLM5_BLOTA</name>
<feature type="region of interest" description="Disordered" evidence="7">
    <location>
        <begin position="385"/>
        <end position="405"/>
    </location>
</feature>
<feature type="compositionally biased region" description="Polar residues" evidence="7">
    <location>
        <begin position="1026"/>
        <end position="1035"/>
    </location>
</feature>
<dbReference type="SMART" id="SM01046">
    <property type="entry name" value="c-SKI_SMAD_bind"/>
    <property type="match status" value="1"/>
</dbReference>
<dbReference type="CDD" id="cd21080">
    <property type="entry name" value="DHD_Skor"/>
    <property type="match status" value="1"/>
</dbReference>
<dbReference type="GO" id="GO:0000122">
    <property type="term" value="P:negative regulation of transcription by RNA polymerase II"/>
    <property type="evidence" value="ECO:0007669"/>
    <property type="project" value="TreeGrafter"/>
</dbReference>
<protein>
    <recommendedName>
        <fullName evidence="8">c-SKI SMAD4-binding domain-containing protein</fullName>
    </recommendedName>
</protein>
<dbReference type="InterPro" id="IPR009061">
    <property type="entry name" value="DNA-bd_dom_put_sf"/>
</dbReference>
<dbReference type="GO" id="GO:0005737">
    <property type="term" value="C:cytoplasm"/>
    <property type="evidence" value="ECO:0007669"/>
    <property type="project" value="TreeGrafter"/>
</dbReference>
<keyword evidence="6" id="KW-0539">Nucleus</keyword>
<dbReference type="GO" id="GO:0005634">
    <property type="term" value="C:nucleus"/>
    <property type="evidence" value="ECO:0007669"/>
    <property type="project" value="UniProtKB-SubCell"/>
</dbReference>
<dbReference type="Proteomes" id="UP001142055">
    <property type="component" value="Chromosome 2"/>
</dbReference>
<dbReference type="InterPro" id="IPR010919">
    <property type="entry name" value="SAND-like_dom_sf"/>
</dbReference>
<dbReference type="GO" id="GO:0000978">
    <property type="term" value="F:RNA polymerase II cis-regulatory region sequence-specific DNA binding"/>
    <property type="evidence" value="ECO:0007669"/>
    <property type="project" value="TreeGrafter"/>
</dbReference>
<dbReference type="Pfam" id="PF02437">
    <property type="entry name" value="Ski_Sno_DHD"/>
    <property type="match status" value="1"/>
</dbReference>
<reference evidence="9" key="1">
    <citation type="submission" date="2022-12" db="EMBL/GenBank/DDBJ databases">
        <title>Genome assemblies of Blomia tropicalis.</title>
        <authorList>
            <person name="Cui Y."/>
        </authorList>
    </citation>
    <scope>NUCLEOTIDE SEQUENCE</scope>
    <source>
        <tissue evidence="9">Adult mites</tissue>
    </source>
</reference>
<dbReference type="Gene3D" id="3.10.390.10">
    <property type="entry name" value="SAND domain-like"/>
    <property type="match status" value="1"/>
</dbReference>
<feature type="region of interest" description="Disordered" evidence="7">
    <location>
        <begin position="1026"/>
        <end position="1071"/>
    </location>
</feature>
<dbReference type="FunFam" id="3.10.260.20:FF:000003">
    <property type="entry name" value="SKI family transcriptional corepressor 1 homolog-B-like"/>
    <property type="match status" value="1"/>
</dbReference>
<evidence type="ECO:0000256" key="4">
    <source>
        <dbReference type="ARBA" id="ARBA00023015"/>
    </source>
</evidence>
<dbReference type="GO" id="GO:0005667">
    <property type="term" value="C:transcription regulator complex"/>
    <property type="evidence" value="ECO:0007669"/>
    <property type="project" value="TreeGrafter"/>
</dbReference>
<feature type="compositionally biased region" description="Polar residues" evidence="7">
    <location>
        <begin position="131"/>
        <end position="143"/>
    </location>
</feature>
<evidence type="ECO:0000313" key="10">
    <source>
        <dbReference type="Proteomes" id="UP001142055"/>
    </source>
</evidence>
<dbReference type="InterPro" id="IPR003380">
    <property type="entry name" value="SKI/SNO/DAC"/>
</dbReference>
<organism evidence="9 10">
    <name type="scientific">Blomia tropicalis</name>
    <name type="common">Mite</name>
    <dbReference type="NCBI Taxonomy" id="40697"/>
    <lineage>
        <taxon>Eukaryota</taxon>
        <taxon>Metazoa</taxon>
        <taxon>Ecdysozoa</taxon>
        <taxon>Arthropoda</taxon>
        <taxon>Chelicerata</taxon>
        <taxon>Arachnida</taxon>
        <taxon>Acari</taxon>
        <taxon>Acariformes</taxon>
        <taxon>Sarcoptiformes</taxon>
        <taxon>Astigmata</taxon>
        <taxon>Glycyphagoidea</taxon>
        <taxon>Echimyopodidae</taxon>
        <taxon>Blomia</taxon>
    </lineage>
</organism>
<dbReference type="GO" id="GO:0046332">
    <property type="term" value="F:SMAD binding"/>
    <property type="evidence" value="ECO:0007669"/>
    <property type="project" value="InterPro"/>
</dbReference>
<dbReference type="InterPro" id="IPR023216">
    <property type="entry name" value="Tscrpt_reg_SKI_SnoN"/>
</dbReference>
<evidence type="ECO:0000256" key="5">
    <source>
        <dbReference type="ARBA" id="ARBA00023163"/>
    </source>
</evidence>
<gene>
    <name evidence="9" type="ORF">RDWZM_004683</name>
</gene>
<dbReference type="SUPFAM" id="SSF63763">
    <property type="entry name" value="SAND domain-like"/>
    <property type="match status" value="1"/>
</dbReference>
<feature type="compositionally biased region" description="Polar residues" evidence="7">
    <location>
        <begin position="385"/>
        <end position="399"/>
    </location>
</feature>
<feature type="compositionally biased region" description="Basic and acidic residues" evidence="7">
    <location>
        <begin position="1140"/>
        <end position="1149"/>
    </location>
</feature>
<feature type="region of interest" description="Disordered" evidence="7">
    <location>
        <begin position="122"/>
        <end position="176"/>
    </location>
</feature>
<accession>A0A9Q0RLM5</accession>
<dbReference type="FunFam" id="3.10.390.10:FF:000001">
    <property type="entry name" value="SKI family transcriptional corepressor 1"/>
    <property type="match status" value="1"/>
</dbReference>
<evidence type="ECO:0000256" key="6">
    <source>
        <dbReference type="ARBA" id="ARBA00023242"/>
    </source>
</evidence>
<dbReference type="EMBL" id="JAPWDV010000002">
    <property type="protein sequence ID" value="KAJ6218871.1"/>
    <property type="molecule type" value="Genomic_DNA"/>
</dbReference>
<feature type="region of interest" description="Disordered" evidence="7">
    <location>
        <begin position="1098"/>
        <end position="1227"/>
    </location>
</feature>
<comment type="caution">
    <text evidence="9">The sequence shown here is derived from an EMBL/GenBank/DDBJ whole genome shotgun (WGS) entry which is preliminary data.</text>
</comment>
<feature type="compositionally biased region" description="Acidic residues" evidence="7">
    <location>
        <begin position="1129"/>
        <end position="1139"/>
    </location>
</feature>
<evidence type="ECO:0000313" key="9">
    <source>
        <dbReference type="EMBL" id="KAJ6218871.1"/>
    </source>
</evidence>
<evidence type="ECO:0000256" key="2">
    <source>
        <dbReference type="ARBA" id="ARBA00009513"/>
    </source>
</evidence>
<dbReference type="AlphaFoldDB" id="A0A9Q0RLM5"/>
<evidence type="ECO:0000256" key="3">
    <source>
        <dbReference type="ARBA" id="ARBA00022491"/>
    </source>
</evidence>
<feature type="compositionally biased region" description="Polar residues" evidence="7">
    <location>
        <begin position="1159"/>
        <end position="1184"/>
    </location>
</feature>
<dbReference type="InterPro" id="IPR014890">
    <property type="entry name" value="c-SKI_SMAD4-bd_dom"/>
</dbReference>
<keyword evidence="3" id="KW-0678">Repressor</keyword>